<feature type="compositionally biased region" description="Polar residues" evidence="2">
    <location>
        <begin position="907"/>
        <end position="927"/>
    </location>
</feature>
<evidence type="ECO:0000313" key="4">
    <source>
        <dbReference type="Proteomes" id="UP000251314"/>
    </source>
</evidence>
<evidence type="ECO:0000313" key="3">
    <source>
        <dbReference type="EMBL" id="RAW40272.1"/>
    </source>
</evidence>
<feature type="coiled-coil region" evidence="1">
    <location>
        <begin position="1254"/>
        <end position="1316"/>
    </location>
</feature>
<feature type="compositionally biased region" description="Basic and acidic residues" evidence="2">
    <location>
        <begin position="1013"/>
        <end position="1024"/>
    </location>
</feature>
<feature type="compositionally biased region" description="Polar residues" evidence="2">
    <location>
        <begin position="1046"/>
        <end position="1055"/>
    </location>
</feature>
<feature type="coiled-coil region" evidence="1">
    <location>
        <begin position="1497"/>
        <end position="1567"/>
    </location>
</feature>
<reference evidence="3 4" key="1">
    <citation type="submission" date="2018-01" db="EMBL/GenBank/DDBJ databases">
        <title>Draft genome of the strawberry crown rot pathogen Phytophthora cactorum.</title>
        <authorList>
            <person name="Armitage A.D."/>
            <person name="Lysoe E."/>
            <person name="Nellist C.F."/>
            <person name="Harrison R.J."/>
            <person name="Brurberg M.B."/>
        </authorList>
    </citation>
    <scope>NUCLEOTIDE SEQUENCE [LARGE SCALE GENOMIC DNA]</scope>
    <source>
        <strain evidence="3 4">10300</strain>
    </source>
</reference>
<organism evidence="3 4">
    <name type="scientific">Phytophthora cactorum</name>
    <dbReference type="NCBI Taxonomy" id="29920"/>
    <lineage>
        <taxon>Eukaryota</taxon>
        <taxon>Sar</taxon>
        <taxon>Stramenopiles</taxon>
        <taxon>Oomycota</taxon>
        <taxon>Peronosporomycetes</taxon>
        <taxon>Peronosporales</taxon>
        <taxon>Peronosporaceae</taxon>
        <taxon>Phytophthora</taxon>
    </lineage>
</organism>
<feature type="region of interest" description="Disordered" evidence="2">
    <location>
        <begin position="1013"/>
        <end position="1055"/>
    </location>
</feature>
<name>A0A329SXJ7_9STRA</name>
<comment type="caution">
    <text evidence="3">The sequence shown here is derived from an EMBL/GenBank/DDBJ whole genome shotgun (WGS) entry which is preliminary data.</text>
</comment>
<dbReference type="EMBL" id="MJFZ01000050">
    <property type="protein sequence ID" value="RAW40272.1"/>
    <property type="molecule type" value="Genomic_DNA"/>
</dbReference>
<protein>
    <submittedName>
        <fullName evidence="3">Uncharacterized protein</fullName>
    </submittedName>
</protein>
<feature type="compositionally biased region" description="Basic and acidic residues" evidence="2">
    <location>
        <begin position="872"/>
        <end position="884"/>
    </location>
</feature>
<evidence type="ECO:0000256" key="2">
    <source>
        <dbReference type="SAM" id="MobiDB-lite"/>
    </source>
</evidence>
<keyword evidence="4" id="KW-1185">Reference proteome</keyword>
<evidence type="ECO:0000256" key="1">
    <source>
        <dbReference type="SAM" id="Coils"/>
    </source>
</evidence>
<keyword evidence="1" id="KW-0175">Coiled coil</keyword>
<feature type="region of interest" description="Disordered" evidence="2">
    <location>
        <begin position="872"/>
        <end position="951"/>
    </location>
</feature>
<feature type="coiled-coil region" evidence="1">
    <location>
        <begin position="1345"/>
        <end position="1438"/>
    </location>
</feature>
<dbReference type="VEuPathDB" id="FungiDB:PC110_g3492"/>
<feature type="coiled-coil region" evidence="1">
    <location>
        <begin position="88"/>
        <end position="192"/>
    </location>
</feature>
<accession>A0A329SXJ7</accession>
<feature type="compositionally biased region" description="Basic and acidic residues" evidence="2">
    <location>
        <begin position="892"/>
        <end position="905"/>
    </location>
</feature>
<gene>
    <name evidence="3" type="ORF">PC110_g3492</name>
</gene>
<feature type="compositionally biased region" description="Basic and acidic residues" evidence="2">
    <location>
        <begin position="1033"/>
        <end position="1045"/>
    </location>
</feature>
<feature type="coiled-coil region" evidence="1">
    <location>
        <begin position="367"/>
        <end position="394"/>
    </location>
</feature>
<dbReference type="OrthoDB" id="168369at2759"/>
<sequence length="1682" mass="192891">MEVERSGTRDDVFTAVSYAPQSDLRGATGMDRWAGFLQLYESFITRELAQEHPQFARALRQLERDTRLEQERQSAQVLATLRIRDATISELQKVASEQREQLDVVLDELERRETKEEKDVQVGEERQIEDAAVQTESVEKEIKEVSTQTMKIEEESGVLALLEKLEKELKTLEEKNLALERELQQRVKKNEKETVEGRDEMKNCLEILQRGVEGMNLSCGCVESPLTFFVGVPDEGVTMSTCVNLEHSVQFMKRQGSSDRAELTIPSISPSISARQDEERDSETHCLTALRGVLAQIRQHIFESQYDADQQHVVTELAKVLADGKSGAKVAAKMVRKWAGWEGKHLDEIRSLRQGFAEQRAVDLNRRIALVKRINQLERRELDLKAEVNALRKKLRAHDKKTEQISSFLPFWKPDNSLFGADKCESLEYPQLAVRLATAEQNLFVKDEQLAAANETIRALSAGSANSGTSDDSMNRLVVELQRASKQKFDFFRRREKDLVTVGQYFQMEKVCLQLQSRLDVEKKQAAIVKAAKEVCDQERDELLMKVEKLEMEALLANINRKSAISLLPIDKQIDNTIERYNDDSSALLFALKRLRLIEDDRNVMRERLRHYQQQVALHREDFGQTKILKEPTIQTNALNCVAEHHQNCVRAFKEFLDQQSRQQEPAGDYDTVKQSRVERDVFLSHYDALWIAFNFLYSFLDHLPRLTKIGSGNTENGPLLCALGEDACPSVENYSRQETLEFEVLKRDEKIMLLQQQLMDQREQLKDSQDELVSHNKPVELVYEHSRKTSPNSKDMSHVEDPFLASTKPLESDRMSGNGSGNEATLPDNTALMEDRKRMAIELEECLAKCAYLTSQNSKLVGRLKAEKETNKKHLKEQEELRSKLSARPETNSELKHTFEEYRDQVTASSSIRPSASEDTVQSKGTGNEDAVTSVKNSSPRSKQENESLREQLALREHENLALVQSLCTIKEKCAQTEAFHQKEFRVKTAEHAESMESYMSTVNETLSRIESDKRRLEEENTKLRSSLQQLEEDRARNTLEKSQRSTTGTNTESTFDLAAYTREKETLTTRIYDLELQLSRERKLVEVLEQKKHLQNQHEEQLESNAKSEALKAQQEYKTRCEVLQKWREKLQLEFADYQAVHRASQHESDRRIEFLSACIEEFVRVADDTAPTMGKTVSTKELYDVVMELARTRDTIASMKHHAQKKQKAAVSFREDSWSDLLFDANNEQNELEMSEAMWWKLRASKTEAYVRSAMLQNDTFEDTIQQLELRMSNVKQELSSRLSREAQLVSQLAALKSELATTKEQAASLAEKYQHASVELEKRQGEASTRGDETQRARMAVQRKTELLSQQKAKVSSLQQELEQASKKLERLATAEKQTASLQQKAKEHTQQLLQARQSYQRCHEDNVQLSIHLEQMKERHASIVTRLKAARLENANLRAQCVKNSANVGTKEANSSDIHRGNQVEANAVSVASLSEETRALKRRVMQKQDVIVGYKAKVTEYEARLERQRETMVKLARTNRELRQGQRQRQQQEQEYIASVHARLEAQLGTKQEQLDGLRASVYDSFEAFVYCQPPSLAKTASSSSSLPESPIMDEAKGDDGKLFAIKRWTDFSVHDLEELKLTRDPLQPRHDKGAERNQVKRNIGRAALQEMEEALEANPEDCRAEICELLQCLCY</sequence>
<feature type="region of interest" description="Disordered" evidence="2">
    <location>
        <begin position="808"/>
        <end position="828"/>
    </location>
</feature>
<proteinExistence type="predicted"/>
<dbReference type="Proteomes" id="UP000251314">
    <property type="component" value="Unassembled WGS sequence"/>
</dbReference>